<dbReference type="OrthoDB" id="8775810at2759"/>
<dbReference type="InterPro" id="IPR033464">
    <property type="entry name" value="CSN8_PSD8_EIF3K"/>
</dbReference>
<dbReference type="Proteomes" id="UP000186594">
    <property type="component" value="Unassembled WGS sequence"/>
</dbReference>
<dbReference type="GO" id="GO:0008541">
    <property type="term" value="C:proteasome regulatory particle, lid subcomplex"/>
    <property type="evidence" value="ECO:0007669"/>
    <property type="project" value="EnsemblFungi"/>
</dbReference>
<dbReference type="GO" id="GO:0005829">
    <property type="term" value="C:cytosol"/>
    <property type="evidence" value="ECO:0007669"/>
    <property type="project" value="TreeGrafter"/>
</dbReference>
<dbReference type="GO" id="GO:0034399">
    <property type="term" value="C:nuclear periphery"/>
    <property type="evidence" value="ECO:0007669"/>
    <property type="project" value="EnsemblFungi"/>
</dbReference>
<dbReference type="GO" id="GO:0043161">
    <property type="term" value="P:proteasome-mediated ubiquitin-dependent protein catabolic process"/>
    <property type="evidence" value="ECO:0007669"/>
    <property type="project" value="EnsemblFungi"/>
</dbReference>
<proteinExistence type="inferred from homology"/>
<evidence type="ECO:0000313" key="5">
    <source>
        <dbReference type="Proteomes" id="UP000186594"/>
    </source>
</evidence>
<keyword evidence="5" id="KW-1185">Reference proteome</keyword>
<dbReference type="InterPro" id="IPR000717">
    <property type="entry name" value="PCI_dom"/>
</dbReference>
<evidence type="ECO:0000259" key="3">
    <source>
        <dbReference type="PROSITE" id="PS50250"/>
    </source>
</evidence>
<protein>
    <submittedName>
        <fullName evidence="4">26S proteasome non-ATPase regulatory subunit 8</fullName>
    </submittedName>
</protein>
<feature type="domain" description="PCI" evidence="3">
    <location>
        <begin position="73"/>
        <end position="239"/>
    </location>
</feature>
<keyword evidence="2 4" id="KW-0647">Proteasome</keyword>
<evidence type="ECO:0000256" key="1">
    <source>
        <dbReference type="ARBA" id="ARBA00009627"/>
    </source>
</evidence>
<dbReference type="PANTHER" id="PTHR12387:SF0">
    <property type="entry name" value="26S PROTEASOME NON-ATPASE REGULATORY SUBUNIT 8"/>
    <property type="match status" value="1"/>
</dbReference>
<dbReference type="Pfam" id="PF10075">
    <property type="entry name" value="CSN8_PSD8_EIF3K"/>
    <property type="match status" value="1"/>
</dbReference>
<dbReference type="AlphaFoldDB" id="A0A1U7LRM2"/>
<sequence length="255" mass="29637">MSQLETHLKLLRQCFQKPDYNSCLHTLQLIKLHLTLTNTLLPATSTSSQILIQVREFLEIGAYTSLRLNDLDAFTRYYSNLEEYYVIPDLPKSANEYPLRGLSLLRLLSENRIAEFHVALEKLVDVEQNQFVQYPVMLERWIMEGSYDKVWQEQQALPSKDYEVFLVVLLETIREEIASGLEVSYDRLTIAGISQLLFIQDQRETIEFIKIKGWTISPNGLVEFKKSTGEVEQVGNMEHMIQQTLGYARELEQIV</sequence>
<dbReference type="Gene3D" id="1.25.40.990">
    <property type="match status" value="1"/>
</dbReference>
<dbReference type="InterPro" id="IPR006746">
    <property type="entry name" value="26S_Psome_Rpn12"/>
</dbReference>
<reference evidence="4 5" key="1">
    <citation type="submission" date="2016-04" db="EMBL/GenBank/DDBJ databases">
        <title>Evolutionary innovation and constraint leading to complex multicellularity in the Ascomycota.</title>
        <authorList>
            <person name="Cisse O."/>
            <person name="Nguyen A."/>
            <person name="Hewitt D.A."/>
            <person name="Jedd G."/>
            <person name="Stajich J.E."/>
        </authorList>
    </citation>
    <scope>NUCLEOTIDE SEQUENCE [LARGE SCALE GENOMIC DNA]</scope>
    <source>
        <strain evidence="4 5">DAH-3</strain>
    </source>
</reference>
<dbReference type="PROSITE" id="PS50250">
    <property type="entry name" value="PCI"/>
    <property type="match status" value="1"/>
</dbReference>
<gene>
    <name evidence="4" type="ORF">NEOLI_003272</name>
</gene>
<accession>A0A1U7LRM2</accession>
<dbReference type="PANTHER" id="PTHR12387">
    <property type="entry name" value="26S PROTEASOME NON-ATPASE REGULATORY SUBUNIT 8"/>
    <property type="match status" value="1"/>
</dbReference>
<dbReference type="STRING" id="1198029.A0A1U7LRM2"/>
<comment type="caution">
    <text evidence="4">The sequence shown here is derived from an EMBL/GenBank/DDBJ whole genome shotgun (WGS) entry which is preliminary data.</text>
</comment>
<comment type="similarity">
    <text evidence="1">Belongs to the proteasome subunit S14 family.</text>
</comment>
<dbReference type="GO" id="GO:0034515">
    <property type="term" value="C:proteasome storage granule"/>
    <property type="evidence" value="ECO:0007669"/>
    <property type="project" value="EnsemblFungi"/>
</dbReference>
<dbReference type="OMA" id="HIMDGYF"/>
<dbReference type="EMBL" id="LXFE01000448">
    <property type="protein sequence ID" value="OLL25294.1"/>
    <property type="molecule type" value="Genomic_DNA"/>
</dbReference>
<dbReference type="GO" id="GO:0000785">
    <property type="term" value="C:chromatin"/>
    <property type="evidence" value="ECO:0007669"/>
    <property type="project" value="EnsemblFungi"/>
</dbReference>
<organism evidence="4 5">
    <name type="scientific">Neolecta irregularis (strain DAH-3)</name>
    <dbReference type="NCBI Taxonomy" id="1198029"/>
    <lineage>
        <taxon>Eukaryota</taxon>
        <taxon>Fungi</taxon>
        <taxon>Dikarya</taxon>
        <taxon>Ascomycota</taxon>
        <taxon>Taphrinomycotina</taxon>
        <taxon>Neolectales</taxon>
        <taxon>Neolectaceae</taxon>
        <taxon>Neolecta</taxon>
    </lineage>
</organism>
<evidence type="ECO:0000256" key="2">
    <source>
        <dbReference type="ARBA" id="ARBA00022942"/>
    </source>
</evidence>
<evidence type="ECO:0000313" key="4">
    <source>
        <dbReference type="EMBL" id="OLL25294.1"/>
    </source>
</evidence>
<name>A0A1U7LRM2_NEOID</name>